<accession>A0A0L6U890</accession>
<gene>
    <name evidence="2" type="ORF">VP01_885g2</name>
</gene>
<dbReference type="STRING" id="27349.A0A0L6U890"/>
<name>A0A0L6U890_9BASI</name>
<reference evidence="2 3" key="1">
    <citation type="submission" date="2015-08" db="EMBL/GenBank/DDBJ databases">
        <title>Next Generation Sequencing and Analysis of the Genome of Puccinia sorghi L Schw, the Causal Agent of Maize Common Rust.</title>
        <authorList>
            <person name="Rochi L."/>
            <person name="Burguener G."/>
            <person name="Darino M."/>
            <person name="Turjanski A."/>
            <person name="Kreff E."/>
            <person name="Dieguez M.J."/>
            <person name="Sacco F."/>
        </authorList>
    </citation>
    <scope>NUCLEOTIDE SEQUENCE [LARGE SCALE GENOMIC DNA]</scope>
    <source>
        <strain evidence="2 3">RO10H11247</strain>
    </source>
</reference>
<evidence type="ECO:0000313" key="3">
    <source>
        <dbReference type="Proteomes" id="UP000037035"/>
    </source>
</evidence>
<feature type="compositionally biased region" description="Basic and acidic residues" evidence="1">
    <location>
        <begin position="235"/>
        <end position="256"/>
    </location>
</feature>
<protein>
    <submittedName>
        <fullName evidence="2">Uncharacterized protein</fullName>
    </submittedName>
</protein>
<dbReference type="Proteomes" id="UP000037035">
    <property type="component" value="Unassembled WGS sequence"/>
</dbReference>
<dbReference type="VEuPathDB" id="FungiDB:VP01_885g2"/>
<keyword evidence="3" id="KW-1185">Reference proteome</keyword>
<sequence>MAKPLSQTYLFVHIKILCGIVKQDSQIEEAFRGTTRTSYLNLMKVFMFPQNIKGGHIKFGKSVINLTSNFVRYTQDLLSQLGLYVWCPNFEEEFTSFYNVAHCIAYNYFQPTIMFLTISNSKYTKIIRNKMVRLSKMQILLTCISFNTPPYCDVLEQISAHSDEKQFPSNIFYMIKTLPRSKEKKISSFGIWMLSYAPRRVLERHPDKKLLNSTLTRKCWEVLAKPYGLVGDKSYSGKETEENHDDEKGKECKGIDLTKPNPENSDNEYYDEGAAENFYDEKEEKYFVDSQEESQ</sequence>
<comment type="caution">
    <text evidence="2">The sequence shown here is derived from an EMBL/GenBank/DDBJ whole genome shotgun (WGS) entry which is preliminary data.</text>
</comment>
<proteinExistence type="predicted"/>
<dbReference type="EMBL" id="LAVV01014448">
    <property type="protein sequence ID" value="KNZ44758.1"/>
    <property type="molecule type" value="Genomic_DNA"/>
</dbReference>
<evidence type="ECO:0000256" key="1">
    <source>
        <dbReference type="SAM" id="MobiDB-lite"/>
    </source>
</evidence>
<evidence type="ECO:0000313" key="2">
    <source>
        <dbReference type="EMBL" id="KNZ44758.1"/>
    </source>
</evidence>
<dbReference type="AlphaFoldDB" id="A0A0L6U890"/>
<feature type="region of interest" description="Disordered" evidence="1">
    <location>
        <begin position="234"/>
        <end position="271"/>
    </location>
</feature>
<organism evidence="2 3">
    <name type="scientific">Puccinia sorghi</name>
    <dbReference type="NCBI Taxonomy" id="27349"/>
    <lineage>
        <taxon>Eukaryota</taxon>
        <taxon>Fungi</taxon>
        <taxon>Dikarya</taxon>
        <taxon>Basidiomycota</taxon>
        <taxon>Pucciniomycotina</taxon>
        <taxon>Pucciniomycetes</taxon>
        <taxon>Pucciniales</taxon>
        <taxon>Pucciniaceae</taxon>
        <taxon>Puccinia</taxon>
    </lineage>
</organism>